<dbReference type="GO" id="GO:0072562">
    <property type="term" value="C:blood microparticle"/>
    <property type="evidence" value="ECO:0007669"/>
    <property type="project" value="TreeGrafter"/>
</dbReference>
<feature type="compositionally biased region" description="Polar residues" evidence="6">
    <location>
        <begin position="341"/>
        <end position="352"/>
    </location>
</feature>
<feature type="domain" description="Cystatin kininogen-type" evidence="8">
    <location>
        <begin position="155"/>
        <end position="260"/>
    </location>
</feature>
<feature type="region of interest" description="Disordered" evidence="6">
    <location>
        <begin position="278"/>
        <end position="368"/>
    </location>
</feature>
<dbReference type="GO" id="GO:0007204">
    <property type="term" value="P:positive regulation of cytosolic calcium ion concentration"/>
    <property type="evidence" value="ECO:0007669"/>
    <property type="project" value="TreeGrafter"/>
</dbReference>
<dbReference type="Pfam" id="PF00031">
    <property type="entry name" value="Cystatin"/>
    <property type="match status" value="2"/>
</dbReference>
<keyword evidence="10" id="KW-1185">Reference proteome</keyword>
<dbReference type="EMBL" id="CAJRST010000002">
    <property type="protein sequence ID" value="CAG5863288.1"/>
    <property type="molecule type" value="Genomic_DNA"/>
</dbReference>
<feature type="compositionally biased region" description="Low complexity" evidence="6">
    <location>
        <begin position="290"/>
        <end position="303"/>
    </location>
</feature>
<name>A0A8S4A8S8_9TELE</name>
<dbReference type="Gene3D" id="3.10.450.10">
    <property type="match status" value="2"/>
</dbReference>
<dbReference type="Proteomes" id="UP000677803">
    <property type="component" value="Unassembled WGS sequence"/>
</dbReference>
<dbReference type="GO" id="GO:0030195">
    <property type="term" value="P:negative regulation of blood coagulation"/>
    <property type="evidence" value="ECO:0007669"/>
    <property type="project" value="TreeGrafter"/>
</dbReference>
<accession>A0A8S4A8S8</accession>
<dbReference type="SUPFAM" id="SSF54403">
    <property type="entry name" value="Cystatin/monellin"/>
    <property type="match status" value="2"/>
</dbReference>
<dbReference type="AlphaFoldDB" id="A0A8S4A8S8"/>
<dbReference type="PROSITE" id="PS51647">
    <property type="entry name" value="CYSTATIN_KININOGEN"/>
    <property type="match status" value="1"/>
</dbReference>
<evidence type="ECO:0000313" key="10">
    <source>
        <dbReference type="Proteomes" id="UP000677803"/>
    </source>
</evidence>
<keyword evidence="4" id="KW-1015">Disulfide bond</keyword>
<dbReference type="InterPro" id="IPR027358">
    <property type="entry name" value="Kininogen-type_cystatin_dom"/>
</dbReference>
<dbReference type="GO" id="GO:0004869">
    <property type="term" value="F:cysteine-type endopeptidase inhibitor activity"/>
    <property type="evidence" value="ECO:0007669"/>
    <property type="project" value="UniProtKB-KW"/>
</dbReference>
<protein>
    <submittedName>
        <fullName evidence="9">(Atlantic silverside) hypothetical protein</fullName>
    </submittedName>
</protein>
<feature type="signal peptide" evidence="7">
    <location>
        <begin position="1"/>
        <end position="21"/>
    </location>
</feature>
<evidence type="ECO:0000256" key="2">
    <source>
        <dbReference type="ARBA" id="ARBA00022704"/>
    </source>
</evidence>
<organism evidence="9 10">
    <name type="scientific">Menidia menidia</name>
    <name type="common">Atlantic silverside</name>
    <dbReference type="NCBI Taxonomy" id="238744"/>
    <lineage>
        <taxon>Eukaryota</taxon>
        <taxon>Metazoa</taxon>
        <taxon>Chordata</taxon>
        <taxon>Craniata</taxon>
        <taxon>Vertebrata</taxon>
        <taxon>Euteleostomi</taxon>
        <taxon>Actinopterygii</taxon>
        <taxon>Neopterygii</taxon>
        <taxon>Teleostei</taxon>
        <taxon>Neoteleostei</taxon>
        <taxon>Acanthomorphata</taxon>
        <taxon>Ovalentaria</taxon>
        <taxon>Atherinomorphae</taxon>
        <taxon>Atheriniformes</taxon>
        <taxon>Atherinopsidae</taxon>
        <taxon>Menidiinae</taxon>
        <taxon>Menidia</taxon>
    </lineage>
</organism>
<reference evidence="9" key="1">
    <citation type="submission" date="2021-05" db="EMBL/GenBank/DDBJ databases">
        <authorList>
            <person name="Tigano A."/>
        </authorList>
    </citation>
    <scope>NUCLEOTIDE SEQUENCE</scope>
</reference>
<dbReference type="OrthoDB" id="9937817at2759"/>
<feature type="chain" id="PRO_5035755824" evidence="7">
    <location>
        <begin position="22"/>
        <end position="368"/>
    </location>
</feature>
<gene>
    <name evidence="9" type="ORF">MMEN_LOCUS1360</name>
</gene>
<comment type="caution">
    <text evidence="9">The sequence shown here is derived from an EMBL/GenBank/DDBJ whole genome shotgun (WGS) entry which is preliminary data.</text>
</comment>
<dbReference type="PANTHER" id="PTHR13814">
    <property type="entry name" value="FETUIN"/>
    <property type="match status" value="1"/>
</dbReference>
<evidence type="ECO:0000256" key="3">
    <source>
        <dbReference type="ARBA" id="ARBA00022729"/>
    </source>
</evidence>
<keyword evidence="5" id="KW-0325">Glycoprotein</keyword>
<keyword evidence="3 7" id="KW-0732">Signal</keyword>
<evidence type="ECO:0000256" key="4">
    <source>
        <dbReference type="ARBA" id="ARBA00023157"/>
    </source>
</evidence>
<proteinExistence type="predicted"/>
<dbReference type="CDD" id="cd00042">
    <property type="entry name" value="CY"/>
    <property type="match status" value="2"/>
</dbReference>
<evidence type="ECO:0000256" key="5">
    <source>
        <dbReference type="ARBA" id="ARBA00023180"/>
    </source>
</evidence>
<dbReference type="PANTHER" id="PTHR13814:SF12">
    <property type="entry name" value="KININOGEN-1"/>
    <property type="match status" value="1"/>
</dbReference>
<dbReference type="InterPro" id="IPR050735">
    <property type="entry name" value="Kininogen_Fetuin_HRG"/>
</dbReference>
<dbReference type="SMART" id="SM00043">
    <property type="entry name" value="CY"/>
    <property type="match status" value="2"/>
</dbReference>
<dbReference type="FunFam" id="3.10.450.10:FF:000002">
    <property type="entry name" value="Kininogen 1"/>
    <property type="match status" value="1"/>
</dbReference>
<evidence type="ECO:0000259" key="8">
    <source>
        <dbReference type="PROSITE" id="PS51647"/>
    </source>
</evidence>
<evidence type="ECO:0000313" key="9">
    <source>
        <dbReference type="EMBL" id="CAG5863288.1"/>
    </source>
</evidence>
<evidence type="ECO:0000256" key="1">
    <source>
        <dbReference type="ARBA" id="ARBA00022690"/>
    </source>
</evidence>
<keyword evidence="1" id="KW-0646">Protease inhibitor</keyword>
<evidence type="ECO:0000256" key="7">
    <source>
        <dbReference type="SAM" id="SignalP"/>
    </source>
</evidence>
<dbReference type="InterPro" id="IPR000010">
    <property type="entry name" value="Cystatin_dom"/>
</dbReference>
<sequence>MRGRVELCVLGLLCLHSFAFGQEAVEDQSGVLIFCDDSFVDMAVTTAIRQFNEGLSSGHKLALFQILSARKSENGSDSVYSLEFTSRRTDCLVGNSKPWTDCDYLPHGRRKPMSCNATVYMTETEIDTKQVDCQLDDFIVPERAPCLGCPEEIDENSEDLKVPILASISKYNSNSNSTHLFTLHDVGHATRQVVAGFRFKLQFDMRKTTCAKAEHKELNALCVADEENVEFVNCNSTVDLAPWRFEQPEAHIECEQGALLNTMVFSRRRPAGWSPLRTFLLRGPSTDAGPTPSLPTQSPSPTLAKEESSEEDSTASKGSVQPDVNDKPFHCPSKFWKPFQPLNSVPPTAVTPSQPPVQGAFSDKDLLS</sequence>
<keyword evidence="2" id="KW-0789">Thiol protease inhibitor</keyword>
<dbReference type="InterPro" id="IPR046350">
    <property type="entry name" value="Cystatin_sf"/>
</dbReference>
<evidence type="ECO:0000256" key="6">
    <source>
        <dbReference type="SAM" id="MobiDB-lite"/>
    </source>
</evidence>